<evidence type="ECO:0000313" key="2">
    <source>
        <dbReference type="EMBL" id="NMU94034.1"/>
    </source>
</evidence>
<protein>
    <submittedName>
        <fullName evidence="2">Heat-shock protein</fullName>
    </submittedName>
</protein>
<name>A0A848NSI9_9BURK</name>
<dbReference type="SUPFAM" id="SSF50494">
    <property type="entry name" value="Trypsin-like serine proteases"/>
    <property type="match status" value="1"/>
</dbReference>
<keyword evidence="1" id="KW-0732">Signal</keyword>
<feature type="non-terminal residue" evidence="2">
    <location>
        <position position="96"/>
    </location>
</feature>
<dbReference type="Proteomes" id="UP000542405">
    <property type="component" value="Unassembled WGS sequence"/>
</dbReference>
<proteinExistence type="predicted"/>
<dbReference type="InterPro" id="IPR009003">
    <property type="entry name" value="Peptidase_S1_PA"/>
</dbReference>
<reference evidence="2 3" key="1">
    <citation type="submission" date="2020-04" db="EMBL/GenBank/DDBJ databases">
        <title>Achromobacter ruhlandii genome sequencing and assembly.</title>
        <authorList>
            <person name="Martins R.C.R."/>
            <person name="Perdigao-Neto L.V."/>
            <person name="Levin A.S.S."/>
            <person name="Costa S.F."/>
        </authorList>
    </citation>
    <scope>NUCLEOTIDE SEQUENCE [LARGE SCALE GENOMIC DNA]</scope>
    <source>
        <strain evidence="2 3">9035ralo</strain>
    </source>
</reference>
<accession>A0A848NSI9</accession>
<feature type="signal peptide" evidence="1">
    <location>
        <begin position="1"/>
        <end position="26"/>
    </location>
</feature>
<evidence type="ECO:0000313" key="3">
    <source>
        <dbReference type="Proteomes" id="UP000542405"/>
    </source>
</evidence>
<organism evidence="2 3">
    <name type="scientific">Achromobacter ruhlandii</name>
    <dbReference type="NCBI Taxonomy" id="72557"/>
    <lineage>
        <taxon>Bacteria</taxon>
        <taxon>Pseudomonadati</taxon>
        <taxon>Pseudomonadota</taxon>
        <taxon>Betaproteobacteria</taxon>
        <taxon>Burkholderiales</taxon>
        <taxon>Alcaligenaceae</taxon>
        <taxon>Achromobacter</taxon>
    </lineage>
</organism>
<evidence type="ECO:0000256" key="1">
    <source>
        <dbReference type="SAM" id="SignalP"/>
    </source>
</evidence>
<dbReference type="InterPro" id="IPR043504">
    <property type="entry name" value="Peptidase_S1_PA_chymotrypsin"/>
</dbReference>
<dbReference type="EMBL" id="JABBZE010001177">
    <property type="protein sequence ID" value="NMU94034.1"/>
    <property type="molecule type" value="Genomic_DNA"/>
</dbReference>
<dbReference type="Gene3D" id="2.40.10.10">
    <property type="entry name" value="Trypsin-like serine proteases"/>
    <property type="match status" value="1"/>
</dbReference>
<sequence>MNRSLAAAALAASLAIPSALPCRALAALPMAVDGQPLPSLAPLLERVTPAVVNIAAQGDGGQAPAFGPARAGVRQSIGSGVIVDAAQGNILTNHHV</sequence>
<dbReference type="AlphaFoldDB" id="A0A848NSI9"/>
<feature type="chain" id="PRO_5032491481" evidence="1">
    <location>
        <begin position="27"/>
        <end position="96"/>
    </location>
</feature>
<gene>
    <name evidence="2" type="ORF">HGQ98_33515</name>
</gene>
<comment type="caution">
    <text evidence="2">The sequence shown here is derived from an EMBL/GenBank/DDBJ whole genome shotgun (WGS) entry which is preliminary data.</text>
</comment>